<feature type="domain" description="DNA2/NAM7 helicase-like C-terminal" evidence="3">
    <location>
        <begin position="424"/>
        <end position="622"/>
    </location>
</feature>
<feature type="region of interest" description="Disordered" evidence="1">
    <location>
        <begin position="654"/>
        <end position="677"/>
    </location>
</feature>
<protein>
    <recommendedName>
        <fullName evidence="6">RNA helicase</fullName>
    </recommendedName>
</protein>
<dbReference type="OrthoDB" id="6513042at2759"/>
<sequence>VTPARLDTSPRVRVEDAKHLLPKMMDPILSSHYDLRSVFYERQYVCAQLEHLSSEKEDTLVIPTPVWVDSDWVYDRCLNKHVTRYWFQDLEAFTVDNSSSIRVSGRITFEQPGMKKYWGVVEWKDDKEGRVYVSFGDEDTTNWELPELGEELGKGTLTFEPSDIPLRIQLTALSRSEDMCLESRLIPTISKKVQREREGETAEAARTREFISSILSTQDEIMLDQHLPQGVKPNRLQKAAIAKCAHASPTGLPHLIYGPPGTGKTYTVVALAALLLNRDPEARILLCAPSNTAADVLAEALFHMAPDMKSETLRICSGSYERKNAPDSIRHRIPFDHRGVSCKPHTQDILCYRCLVTTSSLATTLDPRALEGVSHVVVDECGSALEVDTLAALCSAEASIVLAGDPMQLGPVVVNEDCKKVQYGISMLQRLMIDKGMQDSYTMLTENYRNHPSILAPSNTMFYQDRLIERAGIRAHRLENNTLLPRPGFPLVFTGVLGRGYQSESKDSHSWRNDEEVRVVLKYASTLVSEGVAQTEIAVVTPYRLQGNIIRRGLRTMGMQDILVGSVEALQGQEFDAVIMSCVRTYVPGAGLVENLGFVSDGRRLNVMLTRARTFVALVGDPNALSLCPFWRGLLRYIDVHGGAQGKGLQCLRGGPRVGKAPRERRQRQRERVPKNRFAILEVEGGKVDSSSAEEKNQSVCQYDERLEALLADDDYEDINPNHTKGRKGKGKGRGRERERQEREGGSLGDLMGGGSKAKTTKTTPATSKKGGKGRHVTTPTQPPTKPSGPRYIPGMDPAPVYQTHNVHVTNRRQPVTQAAQKVCRILIH</sequence>
<comment type="caution">
    <text evidence="4">The sequence shown here is derived from an EMBL/GenBank/DDBJ whole genome shotgun (WGS) entry which is preliminary data.</text>
</comment>
<organism evidence="4 5">
    <name type="scientific">Kipferlia bialata</name>
    <dbReference type="NCBI Taxonomy" id="797122"/>
    <lineage>
        <taxon>Eukaryota</taxon>
        <taxon>Metamonada</taxon>
        <taxon>Carpediemonas-like organisms</taxon>
        <taxon>Kipferlia</taxon>
    </lineage>
</organism>
<dbReference type="Proteomes" id="UP000265618">
    <property type="component" value="Unassembled WGS sequence"/>
</dbReference>
<evidence type="ECO:0000313" key="4">
    <source>
        <dbReference type="EMBL" id="GIQ85813.1"/>
    </source>
</evidence>
<feature type="non-terminal residue" evidence="4">
    <location>
        <position position="1"/>
    </location>
</feature>
<dbReference type="CDD" id="cd18808">
    <property type="entry name" value="SF1_C_Upf1"/>
    <property type="match status" value="1"/>
</dbReference>
<feature type="compositionally biased region" description="Gly residues" evidence="1">
    <location>
        <begin position="746"/>
        <end position="756"/>
    </location>
</feature>
<dbReference type="Pfam" id="PF13087">
    <property type="entry name" value="AAA_12"/>
    <property type="match status" value="1"/>
</dbReference>
<gene>
    <name evidence="4" type="ORF">KIPB_007544</name>
</gene>
<proteinExistence type="predicted"/>
<dbReference type="GO" id="GO:0005829">
    <property type="term" value="C:cytosol"/>
    <property type="evidence" value="ECO:0007669"/>
    <property type="project" value="TreeGrafter"/>
</dbReference>
<dbReference type="InterPro" id="IPR041677">
    <property type="entry name" value="DNA2/NAM7_AAA_11"/>
</dbReference>
<keyword evidence="5" id="KW-1185">Reference proteome</keyword>
<feature type="domain" description="DNA2/NAM7 helicase helicase" evidence="2">
    <location>
        <begin position="354"/>
        <end position="415"/>
    </location>
</feature>
<feature type="compositionally biased region" description="Basic residues" evidence="1">
    <location>
        <begin position="724"/>
        <end position="733"/>
    </location>
</feature>
<dbReference type="SUPFAM" id="SSF52540">
    <property type="entry name" value="P-loop containing nucleoside triphosphate hydrolases"/>
    <property type="match status" value="1"/>
</dbReference>
<evidence type="ECO:0008006" key="6">
    <source>
        <dbReference type="Google" id="ProtNLM"/>
    </source>
</evidence>
<dbReference type="PANTHER" id="PTHR10887">
    <property type="entry name" value="DNA2/NAM7 HELICASE FAMILY"/>
    <property type="match status" value="1"/>
</dbReference>
<dbReference type="EMBL" id="BDIP01002151">
    <property type="protein sequence ID" value="GIQ85813.1"/>
    <property type="molecule type" value="Genomic_DNA"/>
</dbReference>
<evidence type="ECO:0000256" key="1">
    <source>
        <dbReference type="SAM" id="MobiDB-lite"/>
    </source>
</evidence>
<dbReference type="GO" id="GO:0035194">
    <property type="term" value="P:regulatory ncRNA-mediated post-transcriptional gene silencing"/>
    <property type="evidence" value="ECO:0007669"/>
    <property type="project" value="TreeGrafter"/>
</dbReference>
<dbReference type="GO" id="GO:0004386">
    <property type="term" value="F:helicase activity"/>
    <property type="evidence" value="ECO:0007669"/>
    <property type="project" value="InterPro"/>
</dbReference>
<evidence type="ECO:0000259" key="3">
    <source>
        <dbReference type="Pfam" id="PF13087"/>
    </source>
</evidence>
<feature type="region of interest" description="Disordered" evidence="1">
    <location>
        <begin position="712"/>
        <end position="793"/>
    </location>
</feature>
<dbReference type="Pfam" id="PF13086">
    <property type="entry name" value="AAA_11"/>
    <property type="match status" value="2"/>
</dbReference>
<accession>A0A9K3GK35</accession>
<name>A0A9K3GK35_9EUKA</name>
<dbReference type="GO" id="GO:0043186">
    <property type="term" value="C:P granule"/>
    <property type="evidence" value="ECO:0007669"/>
    <property type="project" value="TreeGrafter"/>
</dbReference>
<dbReference type="AlphaFoldDB" id="A0A9K3GK35"/>
<feature type="compositionally biased region" description="Low complexity" evidence="1">
    <location>
        <begin position="757"/>
        <end position="769"/>
    </location>
</feature>
<evidence type="ECO:0000259" key="2">
    <source>
        <dbReference type="Pfam" id="PF13086"/>
    </source>
</evidence>
<dbReference type="InterPro" id="IPR045055">
    <property type="entry name" value="DNA2/NAM7-like"/>
</dbReference>
<feature type="compositionally biased region" description="Basic and acidic residues" evidence="1">
    <location>
        <begin position="734"/>
        <end position="745"/>
    </location>
</feature>
<dbReference type="PANTHER" id="PTHR10887:SF322">
    <property type="entry name" value="HELICASE MOV-10"/>
    <property type="match status" value="1"/>
</dbReference>
<dbReference type="InterPro" id="IPR047187">
    <property type="entry name" value="SF1_C_Upf1"/>
</dbReference>
<dbReference type="InterPro" id="IPR027417">
    <property type="entry name" value="P-loop_NTPase"/>
</dbReference>
<dbReference type="InterPro" id="IPR041679">
    <property type="entry name" value="DNA2/NAM7-like_C"/>
</dbReference>
<dbReference type="Gene3D" id="3.40.50.300">
    <property type="entry name" value="P-loop containing nucleotide triphosphate hydrolases"/>
    <property type="match status" value="2"/>
</dbReference>
<feature type="domain" description="DNA2/NAM7 helicase helicase" evidence="2">
    <location>
        <begin position="234"/>
        <end position="317"/>
    </location>
</feature>
<reference evidence="4 5" key="1">
    <citation type="journal article" date="2018" name="PLoS ONE">
        <title>The draft genome of Kipferlia bialata reveals reductive genome evolution in fornicate parasites.</title>
        <authorList>
            <person name="Tanifuji G."/>
            <person name="Takabayashi S."/>
            <person name="Kume K."/>
            <person name="Takagi M."/>
            <person name="Nakayama T."/>
            <person name="Kamikawa R."/>
            <person name="Inagaki Y."/>
            <person name="Hashimoto T."/>
        </authorList>
    </citation>
    <scope>NUCLEOTIDE SEQUENCE [LARGE SCALE GENOMIC DNA]</scope>
    <source>
        <strain evidence="4">NY0173</strain>
    </source>
</reference>
<evidence type="ECO:0000313" key="5">
    <source>
        <dbReference type="Proteomes" id="UP000265618"/>
    </source>
</evidence>